<dbReference type="Gene3D" id="1.10.10.10">
    <property type="entry name" value="Winged helix-like DNA-binding domain superfamily/Winged helix DNA-binding domain"/>
    <property type="match status" value="1"/>
</dbReference>
<dbReference type="Pfam" id="PF13185">
    <property type="entry name" value="GAF_2"/>
    <property type="match status" value="1"/>
</dbReference>
<evidence type="ECO:0000256" key="2">
    <source>
        <dbReference type="ARBA" id="ARBA00022777"/>
    </source>
</evidence>
<keyword evidence="6" id="KW-1185">Reference proteome</keyword>
<dbReference type="GO" id="GO:0016301">
    <property type="term" value="F:kinase activity"/>
    <property type="evidence" value="ECO:0007669"/>
    <property type="project" value="UniProtKB-KW"/>
</dbReference>
<keyword evidence="4" id="KW-0804">Transcription</keyword>
<protein>
    <submittedName>
        <fullName evidence="5">Uncharacterized protein</fullName>
    </submittedName>
</protein>
<dbReference type="STRING" id="1249101.BST21_06095"/>
<dbReference type="InterPro" id="IPR029016">
    <property type="entry name" value="GAF-like_dom_sf"/>
</dbReference>
<dbReference type="SMART" id="SM00065">
    <property type="entry name" value="GAF"/>
    <property type="match status" value="1"/>
</dbReference>
<dbReference type="InterPro" id="IPR003018">
    <property type="entry name" value="GAF"/>
</dbReference>
<evidence type="ECO:0000256" key="4">
    <source>
        <dbReference type="ARBA" id="ARBA00023163"/>
    </source>
</evidence>
<keyword evidence="3" id="KW-0805">Transcription regulation</keyword>
<dbReference type="InterPro" id="IPR005561">
    <property type="entry name" value="ANTAR"/>
</dbReference>
<keyword evidence="1" id="KW-0808">Transferase</keyword>
<accession>A0A1X0BZM2</accession>
<dbReference type="AlphaFoldDB" id="A0A1X0BZM2"/>
<dbReference type="Pfam" id="PF03861">
    <property type="entry name" value="ANTAR"/>
    <property type="match status" value="1"/>
</dbReference>
<dbReference type="InterPro" id="IPR012074">
    <property type="entry name" value="GAF_ANTAR"/>
</dbReference>
<evidence type="ECO:0000313" key="5">
    <source>
        <dbReference type="EMBL" id="BBY42058.1"/>
    </source>
</evidence>
<dbReference type="PIRSF" id="PIRSF036625">
    <property type="entry name" value="GAF_ANTAR"/>
    <property type="match status" value="1"/>
</dbReference>
<reference evidence="5 6" key="1">
    <citation type="journal article" date="2019" name="Emerg. Microbes Infect.">
        <title>Comprehensive subspecies identification of 175 nontuberculous mycobacteria species based on 7547 genomic profiles.</title>
        <authorList>
            <person name="Matsumoto Y."/>
            <person name="Kinjo T."/>
            <person name="Motooka D."/>
            <person name="Nabeya D."/>
            <person name="Jung N."/>
            <person name="Uechi K."/>
            <person name="Horii T."/>
            <person name="Iida T."/>
            <person name="Fujita J."/>
            <person name="Nakamura S."/>
        </authorList>
    </citation>
    <scope>NUCLEOTIDE SEQUENCE [LARGE SCALE GENOMIC DNA]</scope>
    <source>
        <strain evidence="5 6">JCM 18439</strain>
    </source>
</reference>
<name>A0A1X0BZM2_MYCCF</name>
<dbReference type="SMART" id="SM01012">
    <property type="entry name" value="ANTAR"/>
    <property type="match status" value="1"/>
</dbReference>
<dbReference type="SUPFAM" id="SSF55781">
    <property type="entry name" value="GAF domain-like"/>
    <property type="match status" value="1"/>
</dbReference>
<dbReference type="InterPro" id="IPR036388">
    <property type="entry name" value="WH-like_DNA-bd_sf"/>
</dbReference>
<proteinExistence type="predicted"/>
<dbReference type="KEGG" id="mcee:MCEL_03530"/>
<dbReference type="PROSITE" id="PS50921">
    <property type="entry name" value="ANTAR"/>
    <property type="match status" value="1"/>
</dbReference>
<evidence type="ECO:0000256" key="3">
    <source>
        <dbReference type="ARBA" id="ARBA00023015"/>
    </source>
</evidence>
<gene>
    <name evidence="5" type="ORF">MCEL_03530</name>
</gene>
<dbReference type="GO" id="GO:0003723">
    <property type="term" value="F:RNA binding"/>
    <property type="evidence" value="ECO:0007669"/>
    <property type="project" value="InterPro"/>
</dbReference>
<keyword evidence="2" id="KW-0418">Kinase</keyword>
<dbReference type="RefSeq" id="WP_083000795.1">
    <property type="nucleotide sequence ID" value="NZ_AP022591.1"/>
</dbReference>
<evidence type="ECO:0000256" key="1">
    <source>
        <dbReference type="ARBA" id="ARBA00022679"/>
    </source>
</evidence>
<sequence length="236" mass="25681">MATQQPSAEGDLARVLGDLAIELESQSDPEGLLGEVVLSAVHVVPGARWAGISLIEGRRVESRAPTDRIVAELDDLQSTFDQGPCLSALREHHTVKIDDVTADERWPRFAKAAAERGVRSILAFRLFVRGGSLGALNLYGDETNGFDDDSIAIGEVLAQHASVALAAVAAESQFQRAIDSRDLIGQAKGLLMQRNNVDGMHAFRMLTRASQDTNTKVIDIARWLVETHESELKRSE</sequence>
<dbReference type="EMBL" id="AP022591">
    <property type="protein sequence ID" value="BBY42058.1"/>
    <property type="molecule type" value="Genomic_DNA"/>
</dbReference>
<dbReference type="Proteomes" id="UP000466431">
    <property type="component" value="Chromosome"/>
</dbReference>
<evidence type="ECO:0000313" key="6">
    <source>
        <dbReference type="Proteomes" id="UP000466431"/>
    </source>
</evidence>
<dbReference type="SUPFAM" id="SSF52172">
    <property type="entry name" value="CheY-like"/>
    <property type="match status" value="1"/>
</dbReference>
<dbReference type="Gene3D" id="3.30.450.40">
    <property type="match status" value="1"/>
</dbReference>
<dbReference type="OrthoDB" id="4629915at2"/>
<dbReference type="InterPro" id="IPR011006">
    <property type="entry name" value="CheY-like_superfamily"/>
</dbReference>
<organism evidence="5 6">
    <name type="scientific">Mycolicibacterium celeriflavum</name>
    <name type="common">Mycobacterium celeriflavum</name>
    <dbReference type="NCBI Taxonomy" id="1249101"/>
    <lineage>
        <taxon>Bacteria</taxon>
        <taxon>Bacillati</taxon>
        <taxon>Actinomycetota</taxon>
        <taxon>Actinomycetes</taxon>
        <taxon>Mycobacteriales</taxon>
        <taxon>Mycobacteriaceae</taxon>
        <taxon>Mycolicibacterium</taxon>
    </lineage>
</organism>